<dbReference type="InterPro" id="IPR029148">
    <property type="entry name" value="FACT-SPT16_Nlobe"/>
</dbReference>
<dbReference type="GO" id="GO:0006368">
    <property type="term" value="P:transcription elongation by RNA polymerase II"/>
    <property type="evidence" value="ECO:0000318"/>
    <property type="project" value="GO_Central"/>
</dbReference>
<evidence type="ECO:0000259" key="16">
    <source>
        <dbReference type="SMART" id="SM01287"/>
    </source>
</evidence>
<dbReference type="GO" id="GO:0032786">
    <property type="term" value="P:positive regulation of DNA-templated transcription, elongation"/>
    <property type="evidence" value="ECO:0007669"/>
    <property type="project" value="UniProtKB-ARBA"/>
</dbReference>
<feature type="domain" description="Histone chaperone RTT106/FACT complex subunit SPT16-like middle" evidence="16">
    <location>
        <begin position="655"/>
        <end position="730"/>
    </location>
</feature>
<comment type="subunit">
    <text evidence="12">Component of the FACT complex.</text>
</comment>
<dbReference type="Gene3D" id="2.30.29.150">
    <property type="match status" value="1"/>
</dbReference>
<evidence type="ECO:0000256" key="2">
    <source>
        <dbReference type="ARBA" id="ARBA00022454"/>
    </source>
</evidence>
<dbReference type="Gene3D" id="2.30.29.30">
    <property type="entry name" value="Pleckstrin-homology domain (PH domain)/Phosphotyrosine-binding domain (PTB)"/>
    <property type="match status" value="1"/>
</dbReference>
<dbReference type="Pfam" id="PF21091">
    <property type="entry name" value="SPT16_C"/>
    <property type="match status" value="1"/>
</dbReference>
<evidence type="ECO:0000256" key="8">
    <source>
        <dbReference type="ARBA" id="ARBA00023204"/>
    </source>
</evidence>
<dbReference type="InterPro" id="IPR013719">
    <property type="entry name" value="RTT106/SPT16-like_middle_dom"/>
</dbReference>
<dbReference type="OMA" id="MECESKK"/>
<evidence type="ECO:0000256" key="7">
    <source>
        <dbReference type="ARBA" id="ARBA00023163"/>
    </source>
</evidence>
<dbReference type="SMART" id="SM01285">
    <property type="entry name" value="FACT-Spt16_Nlob"/>
    <property type="match status" value="1"/>
</dbReference>
<dbReference type="FunFam" id="2.30.29.150:FF:000003">
    <property type="entry name" value="FACT complex subunit SPT16"/>
    <property type="match status" value="1"/>
</dbReference>
<feature type="domain" description="FACT complex subunit SPT16 middle" evidence="15">
    <location>
        <begin position="395"/>
        <end position="545"/>
    </location>
</feature>
<feature type="region of interest" description="Disordered" evidence="13">
    <location>
        <begin position="361"/>
        <end position="383"/>
    </location>
</feature>
<protein>
    <recommendedName>
        <fullName evidence="12">FACT complex subunit</fullName>
    </recommendedName>
</protein>
<dbReference type="FunFam" id="3.40.350.10:FF:000005">
    <property type="entry name" value="SPT16 homolog, facilitates chromatin-remodeling subunit"/>
    <property type="match status" value="1"/>
</dbReference>
<dbReference type="SUPFAM" id="SSF55920">
    <property type="entry name" value="Creatinase/aminopeptidase"/>
    <property type="match status" value="1"/>
</dbReference>
<proteinExistence type="inferred from homology"/>
<dbReference type="SMART" id="SM01287">
    <property type="entry name" value="Rtt106"/>
    <property type="match status" value="1"/>
</dbReference>
<keyword evidence="3 12" id="KW-0235">DNA replication</keyword>
<dbReference type="FunFam" id="2.30.29.210:FF:000001">
    <property type="entry name" value="FACT complex subunit spt16"/>
    <property type="match status" value="1"/>
</dbReference>
<dbReference type="FunFam" id="3.90.230.10:FF:000005">
    <property type="entry name" value="FACT complex subunit spt16"/>
    <property type="match status" value="1"/>
</dbReference>
<dbReference type="SMART" id="SM01286">
    <property type="entry name" value="SPT16"/>
    <property type="match status" value="1"/>
</dbReference>
<evidence type="ECO:0000256" key="11">
    <source>
        <dbReference type="ARBA" id="ARBA00064616"/>
    </source>
</evidence>
<feature type="compositionally biased region" description="Acidic residues" evidence="13">
    <location>
        <begin position="731"/>
        <end position="776"/>
    </location>
</feature>
<evidence type="ECO:0000259" key="15">
    <source>
        <dbReference type="SMART" id="SM01286"/>
    </source>
</evidence>
<comment type="subcellular location">
    <subcellularLocation>
        <location evidence="12">Nucleus</location>
    </subcellularLocation>
    <subcellularLocation>
        <location evidence="12">Chromosome</location>
    </subcellularLocation>
</comment>
<feature type="compositionally biased region" description="Basic and acidic residues" evidence="13">
    <location>
        <begin position="788"/>
        <end position="810"/>
    </location>
</feature>
<comment type="function">
    <text evidence="10">Component of the FACT complex, a general chromatin factor that acts to reorganize nucleosomes. The FACT complex is involved in multiple processes that require DNA as a template such as mRNA elongation, DNA replication and DNA repair. During transcription elongation the FACT complex acts as a histone chaperone that both destabilizes and restores nucleosomal structure. It facilitates the passage of RNA polymerase II and transcription by promoting the dissociation of one histone H2A-H2B dimer from the nucleosome, then subsequently promotes the reestablishment of the nucleosome following the passage of RNA polymerase II. The FACT complex is probably also involved in phosphorylation of 'Ser-392' of p53/TP53 via its association with CK2 (casein kinase II).</text>
</comment>
<evidence type="ECO:0000256" key="1">
    <source>
        <dbReference type="ARBA" id="ARBA00010779"/>
    </source>
</evidence>
<keyword evidence="7 12" id="KW-0804">Transcription</keyword>
<feature type="region of interest" description="Disordered" evidence="13">
    <location>
        <begin position="731"/>
        <end position="854"/>
    </location>
</feature>
<keyword evidence="9 12" id="KW-0539">Nucleus</keyword>
<dbReference type="Proteomes" id="UP000002277">
    <property type="component" value="Chromosome 12"/>
</dbReference>
<dbReference type="InParanoid" id="A0A2I3RA79"/>
<dbReference type="GO" id="GO:0035101">
    <property type="term" value="C:FACT complex"/>
    <property type="evidence" value="ECO:0000318"/>
    <property type="project" value="GO_Central"/>
</dbReference>
<dbReference type="InterPro" id="IPR056595">
    <property type="entry name" value="Fact-SPT16_PH"/>
</dbReference>
<accession>A0A2I3RA79</accession>
<dbReference type="Gene3D" id="2.30.29.210">
    <property type="entry name" value="FACT complex subunit Spt16p/Cdc68p"/>
    <property type="match status" value="1"/>
</dbReference>
<dbReference type="Gene3D" id="3.90.230.10">
    <property type="entry name" value="Creatinase/methionine aminopeptidase superfamily"/>
    <property type="match status" value="1"/>
</dbReference>
<dbReference type="Pfam" id="PF14826">
    <property type="entry name" value="FACT-Spt16_Nlob"/>
    <property type="match status" value="1"/>
</dbReference>
<dbReference type="GeneTree" id="ENSGT00390000014495"/>
<dbReference type="AlphaFoldDB" id="A0A2I3RA79"/>
<dbReference type="Gene3D" id="3.40.350.10">
    <property type="entry name" value="Creatinase/prolidase N-terminal domain"/>
    <property type="match status" value="1"/>
</dbReference>
<keyword evidence="6" id="KW-0175">Coiled coil</keyword>
<dbReference type="GO" id="GO:0006260">
    <property type="term" value="P:DNA replication"/>
    <property type="evidence" value="ECO:0007669"/>
    <property type="project" value="UniProtKB-KW"/>
</dbReference>
<keyword evidence="4 12" id="KW-0227">DNA damage</keyword>
<organism evidence="17 18">
    <name type="scientific">Pan troglodytes</name>
    <name type="common">Chimpanzee</name>
    <dbReference type="NCBI Taxonomy" id="9598"/>
    <lineage>
        <taxon>Eukaryota</taxon>
        <taxon>Metazoa</taxon>
        <taxon>Chordata</taxon>
        <taxon>Craniata</taxon>
        <taxon>Vertebrata</taxon>
        <taxon>Euteleostomi</taxon>
        <taxon>Mammalia</taxon>
        <taxon>Eutheria</taxon>
        <taxon>Euarchontoglires</taxon>
        <taxon>Primates</taxon>
        <taxon>Haplorrhini</taxon>
        <taxon>Catarrhini</taxon>
        <taxon>Hominidae</taxon>
        <taxon>Pan</taxon>
    </lineage>
</organism>
<reference evidence="17" key="3">
    <citation type="submission" date="2025-09" db="UniProtKB">
        <authorList>
            <consortium name="Ensembl"/>
        </authorList>
    </citation>
    <scope>IDENTIFICATION</scope>
</reference>
<evidence type="ECO:0000256" key="6">
    <source>
        <dbReference type="ARBA" id="ARBA00023054"/>
    </source>
</evidence>
<dbReference type="InterPro" id="IPR040258">
    <property type="entry name" value="Spt16"/>
</dbReference>
<evidence type="ECO:0000256" key="10">
    <source>
        <dbReference type="ARBA" id="ARBA00053946"/>
    </source>
</evidence>
<name>A0A2I3RA79_PANTR</name>
<feature type="compositionally biased region" description="Low complexity" evidence="13">
    <location>
        <begin position="831"/>
        <end position="842"/>
    </location>
</feature>
<keyword evidence="8 12" id="KW-0234">DNA repair</keyword>
<dbReference type="GO" id="GO:0006281">
    <property type="term" value="P:DNA repair"/>
    <property type="evidence" value="ECO:0007669"/>
    <property type="project" value="UniProtKB-UniRule"/>
</dbReference>
<dbReference type="InterPro" id="IPR011993">
    <property type="entry name" value="PH-like_dom_sf"/>
</dbReference>
<keyword evidence="2 12" id="KW-0158">Chromosome</keyword>
<evidence type="ECO:0000313" key="17">
    <source>
        <dbReference type="Ensembl" id="ENSPTRP00000061528.1"/>
    </source>
</evidence>
<reference evidence="17 18" key="1">
    <citation type="journal article" date="2005" name="Nature">
        <title>Initial sequence of the chimpanzee genome and comparison with the human genome.</title>
        <authorList>
            <consortium name="Chimpanzee sequencing and analysis consortium"/>
        </authorList>
    </citation>
    <scope>NUCLEOTIDE SEQUENCE [LARGE SCALE GENOMIC DNA]</scope>
</reference>
<keyword evidence="18" id="KW-1185">Reference proteome</keyword>
<dbReference type="InterPro" id="IPR036005">
    <property type="entry name" value="Creatinase/aminopeptidase-like"/>
</dbReference>
<dbReference type="PANTHER" id="PTHR13980:SF22">
    <property type="entry name" value="FACT COMPLEX SUBUNIT"/>
    <property type="match status" value="1"/>
</dbReference>
<dbReference type="Bgee" id="ENSPTRG00000049898">
    <property type="expression patterns" value="Expressed in fibroblast and 3 other cell types or tissues"/>
</dbReference>
<dbReference type="InterPro" id="IPR048969">
    <property type="entry name" value="FACT_SPT16_C"/>
</dbReference>
<dbReference type="Pfam" id="PF24824">
    <property type="entry name" value="PH_SPT16"/>
    <property type="match status" value="1"/>
</dbReference>
<dbReference type="Ensembl" id="ENSPTRT00000089732.1">
    <property type="protein sequence ID" value="ENSPTRP00000061528.1"/>
    <property type="gene ID" value="ENSPTRG00000049898.1"/>
</dbReference>
<dbReference type="InterPro" id="IPR013953">
    <property type="entry name" value="FACT_SPT16_M"/>
</dbReference>
<evidence type="ECO:0000256" key="12">
    <source>
        <dbReference type="RuleBase" id="RU367052"/>
    </source>
</evidence>
<evidence type="ECO:0000256" key="13">
    <source>
        <dbReference type="SAM" id="MobiDB-lite"/>
    </source>
</evidence>
<dbReference type="Pfam" id="PF00557">
    <property type="entry name" value="Peptidase_M24"/>
    <property type="match status" value="1"/>
</dbReference>
<evidence type="ECO:0000259" key="14">
    <source>
        <dbReference type="SMART" id="SM01285"/>
    </source>
</evidence>
<keyword evidence="5 12" id="KW-0805">Transcription regulation</keyword>
<dbReference type="Pfam" id="PF08644">
    <property type="entry name" value="SPT16"/>
    <property type="match status" value="1"/>
</dbReference>
<dbReference type="InterPro" id="IPR000994">
    <property type="entry name" value="Pept_M24"/>
</dbReference>
<comment type="subunit">
    <text evidence="11">Interacts with MYOG (via C-terminal region). Component of the FACT complex, a stable heterodimer of SSRP1 and SUPT16H. Also a component of a CK2-SPT16-SSRP1 complex which forms following UV irradiation, composed of SSRP1, SUPT16H, CSNK2A1, CSNK2A2 and CSNK2B. Interacts with NEK9. Binds to histone H2A-H2B. Identified in a centromere complex containing histones H2A, H2B and H4, and at least CENPA, CENPB, CENPC, CENPT, CENPN, HJURP, SUPT16H, SSRP1 and RSF1. Interacts with GTF2E2.</text>
</comment>
<evidence type="ECO:0000256" key="3">
    <source>
        <dbReference type="ARBA" id="ARBA00022705"/>
    </source>
</evidence>
<evidence type="ECO:0000256" key="9">
    <source>
        <dbReference type="ARBA" id="ARBA00023242"/>
    </source>
</evidence>
<feature type="compositionally biased region" description="Basic and acidic residues" evidence="13">
    <location>
        <begin position="361"/>
        <end position="370"/>
    </location>
</feature>
<evidence type="ECO:0000313" key="18">
    <source>
        <dbReference type="Proteomes" id="UP000002277"/>
    </source>
</evidence>
<dbReference type="PANTHER" id="PTHR13980">
    <property type="entry name" value="CDC68 RELATED"/>
    <property type="match status" value="1"/>
</dbReference>
<reference evidence="17" key="2">
    <citation type="submission" date="2025-08" db="UniProtKB">
        <authorList>
            <consortium name="Ensembl"/>
        </authorList>
    </citation>
    <scope>IDENTIFICATION</scope>
</reference>
<dbReference type="EMBL" id="AACZ04031281">
    <property type="status" value="NOT_ANNOTATED_CDS"/>
    <property type="molecule type" value="Genomic_DNA"/>
</dbReference>
<evidence type="ECO:0000256" key="5">
    <source>
        <dbReference type="ARBA" id="ARBA00023015"/>
    </source>
</evidence>
<evidence type="ECO:0000256" key="4">
    <source>
        <dbReference type="ARBA" id="ARBA00022763"/>
    </source>
</evidence>
<dbReference type="GO" id="GO:0031491">
    <property type="term" value="F:nucleosome binding"/>
    <property type="evidence" value="ECO:0000318"/>
    <property type="project" value="GO_Central"/>
</dbReference>
<comment type="similarity">
    <text evidence="1 12">Belongs to the peptidase M24 family. SPT16 subfamily.</text>
</comment>
<dbReference type="InterPro" id="IPR029149">
    <property type="entry name" value="Creatin/AminoP/Spt16_N"/>
</dbReference>
<feature type="domain" description="FACT complex subunit SPT16 N-terminal lobe" evidence="14">
    <location>
        <begin position="5"/>
        <end position="133"/>
    </location>
</feature>
<sequence>MAVTLDKDAYYQVYSNWQKGEDEYANTWLFGYELTDTTMVFCDDKIIFMASKKKVEFLKQIANTKGNENANGAPAIRLSKSSFDKMIEAIKESKNGKKIGVFSKDKFPGEFMKSWNDCLNKEGFDKIDISAVVAYTVAVKEDGELKLTKKAAGITSEVFNKFFKERVMEIVDADEKSVEKAVEEKKYLAGADPSTVEMCYPPIIQSGGNYNLKFSVVSDKNHMHFGANTCAMGIRFKSYFQENYKFLLQLQEELLKELRHGVKICDVYNAVMDVVKKQKPELLNKITRNLGFGVGIEFHESFLLINSKNQYKLKTGMVFSISLGFSDLTNKEGEKPEEKTYALFLSDTVNEMTAEEKRLTEQKGEQEIQKAHKSNASYKHPSLMPKEPHIGEMKIYIDKKYETVIMPVFGIATPFHIATIKNISMSVEGDYTYLQINFYCPGSALGRNEGNTFPNPEATFVEEITYQTVPALNLENAFQIIKEVQKRYKTREAEEKEKEGIVKQDSLVINLNWSNSKLEDLYIRPNIAQKRLQGSLEARVNGFRFISVRGDKVDILYNNIKHASFQLCDGVMIIVLHFHLKNAIMFGKKWHMDVQFYTEVGDITTELGKHQHMHDRDDLYAEQMEREMRHKLKTKVEALTKEELEFEVPFRDLGFNGAPYRSTCLLQPTSSVLVNAMEWPPFVVTLDEFHLKNFDMVIVYKDYSKKVTMINAILVYSPSTGLKCLAFLEPEDEGSDAEEGDSESEIEDETFNPSEDDYEEEEEDSDEDYSSEAEESDSSKESLGSEEESGKDWDELEEEARKADQESSYKEEEEQSRSMSRKRKASVHSLGRGSNRGSNRGSTHSSAPPKKKRK</sequence>